<accession>A0A8R1IIA9</accession>
<evidence type="ECO:0008006" key="3">
    <source>
        <dbReference type="Google" id="ProtNLM"/>
    </source>
</evidence>
<evidence type="ECO:0000313" key="2">
    <source>
        <dbReference type="Proteomes" id="UP000005237"/>
    </source>
</evidence>
<organism evidence="1 2">
    <name type="scientific">Caenorhabditis japonica</name>
    <dbReference type="NCBI Taxonomy" id="281687"/>
    <lineage>
        <taxon>Eukaryota</taxon>
        <taxon>Metazoa</taxon>
        <taxon>Ecdysozoa</taxon>
        <taxon>Nematoda</taxon>
        <taxon>Chromadorea</taxon>
        <taxon>Rhabditida</taxon>
        <taxon>Rhabditina</taxon>
        <taxon>Rhabditomorpha</taxon>
        <taxon>Rhabditoidea</taxon>
        <taxon>Rhabditidae</taxon>
        <taxon>Peloderinae</taxon>
        <taxon>Caenorhabditis</taxon>
    </lineage>
</organism>
<reference evidence="2" key="1">
    <citation type="submission" date="2010-08" db="EMBL/GenBank/DDBJ databases">
        <authorList>
            <consortium name="Caenorhabditis japonica Sequencing Consortium"/>
            <person name="Wilson R.K."/>
        </authorList>
    </citation>
    <scope>NUCLEOTIDE SEQUENCE [LARGE SCALE GENOMIC DNA]</scope>
    <source>
        <strain evidence="2">DF5081</strain>
    </source>
</reference>
<dbReference type="EnsemblMetazoa" id="CJA36757.1">
    <property type="protein sequence ID" value="CJA36757.1"/>
    <property type="gene ID" value="WBGene00212604"/>
</dbReference>
<dbReference type="AlphaFoldDB" id="A0A8R1IIA9"/>
<dbReference type="Proteomes" id="UP000005237">
    <property type="component" value="Unassembled WGS sequence"/>
</dbReference>
<keyword evidence="2" id="KW-1185">Reference proteome</keyword>
<protein>
    <recommendedName>
        <fullName evidence="3">RING-type domain-containing protein</fullName>
    </recommendedName>
</protein>
<sequence>MSPCECLETFVHTKCALLHYYELVRQVCPNCKMYKMDRIICRSRTPSPERCSDENELHRMNQRIGYPLDQPLFERRLGVDFEVNCHICQDGREQRIDKFEDLDSKIIRACQCRVTAHNECIVESLLASRECGYCGYRIRFEKVG</sequence>
<name>A0A8R1IIA9_CAEJA</name>
<proteinExistence type="predicted"/>
<evidence type="ECO:0000313" key="1">
    <source>
        <dbReference type="EnsemblMetazoa" id="CJA36757.1"/>
    </source>
</evidence>
<reference evidence="1" key="2">
    <citation type="submission" date="2022-06" db="UniProtKB">
        <authorList>
            <consortium name="EnsemblMetazoa"/>
        </authorList>
    </citation>
    <scope>IDENTIFICATION</scope>
    <source>
        <strain evidence="1">DF5081</strain>
    </source>
</reference>